<feature type="region of interest" description="Disordered" evidence="9">
    <location>
        <begin position="490"/>
        <end position="530"/>
    </location>
</feature>
<keyword evidence="13" id="KW-1185">Reference proteome</keyword>
<feature type="domain" description="Potassium channel" evidence="11">
    <location>
        <begin position="297"/>
        <end position="371"/>
    </location>
</feature>
<feature type="compositionally biased region" description="Polar residues" evidence="9">
    <location>
        <begin position="762"/>
        <end position="780"/>
    </location>
</feature>
<comment type="subcellular location">
    <subcellularLocation>
        <location evidence="1">Membrane</location>
        <topology evidence="1">Multi-pass membrane protein</topology>
    </subcellularLocation>
</comment>
<protein>
    <submittedName>
        <fullName evidence="12">Ion channel</fullName>
    </submittedName>
</protein>
<keyword evidence="3 8" id="KW-0812">Transmembrane</keyword>
<evidence type="ECO:0000256" key="7">
    <source>
        <dbReference type="ARBA" id="ARBA00023303"/>
    </source>
</evidence>
<keyword evidence="5 8" id="KW-0406">Ion transport</keyword>
<evidence type="ECO:0000256" key="3">
    <source>
        <dbReference type="ARBA" id="ARBA00022692"/>
    </source>
</evidence>
<feature type="transmembrane region" description="Helical" evidence="10">
    <location>
        <begin position="206"/>
        <end position="227"/>
    </location>
</feature>
<evidence type="ECO:0000313" key="13">
    <source>
        <dbReference type="Proteomes" id="UP000053676"/>
    </source>
</evidence>
<feature type="region of interest" description="Disordered" evidence="9">
    <location>
        <begin position="717"/>
        <end position="784"/>
    </location>
</feature>
<dbReference type="KEGG" id="nai:NECAME_14054"/>
<dbReference type="InterPro" id="IPR013099">
    <property type="entry name" value="K_chnl_dom"/>
</dbReference>
<dbReference type="PANTHER" id="PTHR11003">
    <property type="entry name" value="POTASSIUM CHANNEL, SUBFAMILY K"/>
    <property type="match status" value="1"/>
</dbReference>
<dbReference type="Pfam" id="PF07885">
    <property type="entry name" value="Ion_trans_2"/>
    <property type="match status" value="2"/>
</dbReference>
<feature type="region of interest" description="Disordered" evidence="9">
    <location>
        <begin position="247"/>
        <end position="272"/>
    </location>
</feature>
<dbReference type="InterPro" id="IPR003280">
    <property type="entry name" value="2pore_dom_K_chnl"/>
</dbReference>
<dbReference type="Gene3D" id="1.10.287.70">
    <property type="match status" value="1"/>
</dbReference>
<feature type="transmembrane region" description="Helical" evidence="10">
    <location>
        <begin position="291"/>
        <end position="312"/>
    </location>
</feature>
<evidence type="ECO:0000313" key="12">
    <source>
        <dbReference type="EMBL" id="ETN71924.1"/>
    </source>
</evidence>
<dbReference type="SUPFAM" id="SSF81324">
    <property type="entry name" value="Voltage-gated potassium channels"/>
    <property type="match status" value="2"/>
</dbReference>
<feature type="transmembrane region" description="Helical" evidence="10">
    <location>
        <begin position="173"/>
        <end position="194"/>
    </location>
</feature>
<keyword evidence="6 10" id="KW-0472">Membrane</keyword>
<dbReference type="EMBL" id="KI666338">
    <property type="protein sequence ID" value="ETN71924.1"/>
    <property type="molecule type" value="Genomic_DNA"/>
</dbReference>
<dbReference type="OrthoDB" id="297496at2759"/>
<dbReference type="GO" id="GO:0015271">
    <property type="term" value="F:outward rectifier potassium channel activity"/>
    <property type="evidence" value="ECO:0007669"/>
    <property type="project" value="TreeGrafter"/>
</dbReference>
<keyword evidence="7 8" id="KW-0407">Ion channel</keyword>
<dbReference type="GO" id="GO:0030322">
    <property type="term" value="P:stabilization of membrane potential"/>
    <property type="evidence" value="ECO:0007669"/>
    <property type="project" value="TreeGrafter"/>
</dbReference>
<dbReference type="GO" id="GO:0005886">
    <property type="term" value="C:plasma membrane"/>
    <property type="evidence" value="ECO:0007669"/>
    <property type="project" value="TreeGrafter"/>
</dbReference>
<keyword evidence="2 8" id="KW-0813">Transport</keyword>
<reference evidence="13" key="1">
    <citation type="journal article" date="2014" name="Nat. Genet.">
        <title>Genome of the human hookworm Necator americanus.</title>
        <authorList>
            <person name="Tang Y.T."/>
            <person name="Gao X."/>
            <person name="Rosa B.A."/>
            <person name="Abubucker S."/>
            <person name="Hallsworth-Pepin K."/>
            <person name="Martin J."/>
            <person name="Tyagi R."/>
            <person name="Heizer E."/>
            <person name="Zhang X."/>
            <person name="Bhonagiri-Palsikar V."/>
            <person name="Minx P."/>
            <person name="Warren W.C."/>
            <person name="Wang Q."/>
            <person name="Zhan B."/>
            <person name="Hotez P.J."/>
            <person name="Sternberg P.W."/>
            <person name="Dougall A."/>
            <person name="Gaze S.T."/>
            <person name="Mulvenna J."/>
            <person name="Sotillo J."/>
            <person name="Ranganathan S."/>
            <person name="Rabelo E.M."/>
            <person name="Wilson R.K."/>
            <person name="Felgner P.L."/>
            <person name="Bethony J."/>
            <person name="Hawdon J.M."/>
            <person name="Gasser R.B."/>
            <person name="Loukas A."/>
            <person name="Mitreva M."/>
        </authorList>
    </citation>
    <scope>NUCLEOTIDE SEQUENCE [LARGE SCALE GENOMIC DNA]</scope>
</reference>
<evidence type="ECO:0000256" key="4">
    <source>
        <dbReference type="ARBA" id="ARBA00022989"/>
    </source>
</evidence>
<feature type="transmembrane region" description="Helical" evidence="10">
    <location>
        <begin position="87"/>
        <end position="108"/>
    </location>
</feature>
<evidence type="ECO:0000256" key="10">
    <source>
        <dbReference type="SAM" id="Phobius"/>
    </source>
</evidence>
<name>W2SQC5_NECAM</name>
<dbReference type="GO" id="GO:0022841">
    <property type="term" value="F:potassium ion leak channel activity"/>
    <property type="evidence" value="ECO:0007669"/>
    <property type="project" value="TreeGrafter"/>
</dbReference>
<accession>W2SQC5</accession>
<gene>
    <name evidence="12" type="ORF">NECAME_14054</name>
</gene>
<evidence type="ECO:0000256" key="1">
    <source>
        <dbReference type="ARBA" id="ARBA00004141"/>
    </source>
</evidence>
<organism evidence="12 13">
    <name type="scientific">Necator americanus</name>
    <name type="common">Human hookworm</name>
    <dbReference type="NCBI Taxonomy" id="51031"/>
    <lineage>
        <taxon>Eukaryota</taxon>
        <taxon>Metazoa</taxon>
        <taxon>Ecdysozoa</taxon>
        <taxon>Nematoda</taxon>
        <taxon>Chromadorea</taxon>
        <taxon>Rhabditida</taxon>
        <taxon>Rhabditina</taxon>
        <taxon>Rhabditomorpha</taxon>
        <taxon>Strongyloidea</taxon>
        <taxon>Ancylostomatidae</taxon>
        <taxon>Bunostominae</taxon>
        <taxon>Necator</taxon>
    </lineage>
</organism>
<evidence type="ECO:0000256" key="2">
    <source>
        <dbReference type="ARBA" id="ARBA00022448"/>
    </source>
</evidence>
<dbReference type="Proteomes" id="UP000053676">
    <property type="component" value="Unassembled WGS sequence"/>
</dbReference>
<proteinExistence type="inferred from homology"/>
<evidence type="ECO:0000256" key="8">
    <source>
        <dbReference type="RuleBase" id="RU003857"/>
    </source>
</evidence>
<dbReference type="OMA" id="SMACDPM"/>
<sequence>MRTPVNFNRHLSVSVFLGQLPHNPAHRLAQRFDSRSIRCFHDLIIRNSCSDVVAAAYNTKNSYEHVKPPQTWLGKAKYYYDKYNCRYFAPFLLLFFYSLLGAWVFYIVENENEKEMKIKEEWDLNWLRNHTFNKIVGVFQARRRIERASKSRDVLLWYEKELQRVKLPEALEWDMWGALFYVGTIFTTIGYGNIFPRTITGRALSVVYAIIGIPLVLAILSRFGQFLEHTITRAWLRHRERIKKTPQMLRSSTRTKSGKSPEELEEGKLKSPTSSEFLEEHLIEDSRTIPIWLALLFCLSWICACAALFLIWEKRWTFFTSLYFFFISLSTIGLGDVVPDHPHMLILMFWLVIIGLSIVSMLLTVIQIKFEECLYNLMIRIQEEYHRNLANGTPFDHAEICKKAMERQPLFMKLFGPDMMSDDQKEKIEEKVEQFERVVRITNNKNVQTDTPLASVIGTQMENVANSIACDPMSESDRVLMANGETQWSRQFQSTACEEPNSDADDHDSMSDATSLPMDSTRSVAPKEPINTVDEPVQTDIAQFQIDEIVLRLAALQSNRARPDVVDRGSTAPRFRMGRRAKKRSQPESVEEKSVKDMTDNEILNTMLQVMQQSLETDASPPKSTKELGVNTVPNSVSSCGVSTYPISRRTQSIETDPHDVTNRSVATDNAILLDKSMETSRSERDPTNMSWDEKRRHDMMTSPIIRRLMMKTSAIGSDSSYDADDRSQQTSIAIDPPRKGSDRSQQTSLMIDRPCPDVDRSLQTSPSVEKQQSDRSIQSAPDCMDRMTSPILRESFNRSFQTPPDEIATNFSRYAGQNARDESSGVSIAMCWNGSSTQYSPPMSRSVTAQQTDTDYLTVPGMRTRSSSTCGLGTSIHDDESRQEVIIQTDDSYLKIARRLDEYRSNRTQFLPVVAASPLGSRDIEPFKTDRPSERRGFYVDMKDLLQRRRSSKARRRMSHKINNAEAQTGSSMDKAQLEPIISGHHERSRSISPETPPRPRRVLARVASLPAGVARGKVGEFVAKHERGIPNPAVGRDRPVRIVRQYAMVDKGT</sequence>
<keyword evidence="4 10" id="KW-1133">Transmembrane helix</keyword>
<comment type="similarity">
    <text evidence="8">Belongs to the two pore domain potassium channel (TC 1.A.1.8) family.</text>
</comment>
<dbReference type="PANTHER" id="PTHR11003:SF86">
    <property type="entry name" value="POTASSIUM CHANNEL DOMAIN-CONTAINING PROTEIN"/>
    <property type="match status" value="1"/>
</dbReference>
<evidence type="ECO:0000256" key="9">
    <source>
        <dbReference type="SAM" id="MobiDB-lite"/>
    </source>
</evidence>
<dbReference type="PRINTS" id="PR01333">
    <property type="entry name" value="2POREKCHANEL"/>
</dbReference>
<feature type="compositionally biased region" description="Basic and acidic residues" evidence="9">
    <location>
        <begin position="259"/>
        <end position="269"/>
    </location>
</feature>
<evidence type="ECO:0000256" key="6">
    <source>
        <dbReference type="ARBA" id="ARBA00023136"/>
    </source>
</evidence>
<evidence type="ECO:0000259" key="11">
    <source>
        <dbReference type="Pfam" id="PF07885"/>
    </source>
</evidence>
<dbReference type="AlphaFoldDB" id="W2SQC5"/>
<feature type="domain" description="Potassium channel" evidence="11">
    <location>
        <begin position="172"/>
        <end position="228"/>
    </location>
</feature>
<evidence type="ECO:0000256" key="5">
    <source>
        <dbReference type="ARBA" id="ARBA00023065"/>
    </source>
</evidence>
<feature type="transmembrane region" description="Helical" evidence="10">
    <location>
        <begin position="345"/>
        <end position="366"/>
    </location>
</feature>